<gene>
    <name evidence="1" type="ORF">SCARUB_01441</name>
</gene>
<dbReference type="Proteomes" id="UP000094056">
    <property type="component" value="Unassembled WGS sequence"/>
</dbReference>
<dbReference type="SUPFAM" id="SSF88659">
    <property type="entry name" value="Sigma3 and sigma4 domains of RNA polymerase sigma factors"/>
    <property type="match status" value="1"/>
</dbReference>
<evidence type="ECO:0000313" key="2">
    <source>
        <dbReference type="Proteomes" id="UP000094056"/>
    </source>
</evidence>
<accession>A0A1E3XEN2</accession>
<dbReference type="Gene3D" id="1.10.10.60">
    <property type="entry name" value="Homeodomain-like"/>
    <property type="match status" value="1"/>
</dbReference>
<proteinExistence type="predicted"/>
<reference evidence="1 2" key="1">
    <citation type="submission" date="2016-07" db="EMBL/GenBank/DDBJ databases">
        <title>Draft genome of Scalindua rubra, obtained from a brine-seawater interface in the Red Sea, sheds light on salt adaptation in anammox bacteria.</title>
        <authorList>
            <person name="Speth D.R."/>
            <person name="Lagkouvardos I."/>
            <person name="Wang Y."/>
            <person name="Qian P.-Y."/>
            <person name="Dutilh B.E."/>
            <person name="Jetten M.S."/>
        </authorList>
    </citation>
    <scope>NUCLEOTIDE SEQUENCE [LARGE SCALE GENOMIC DNA]</scope>
    <source>
        <strain evidence="1">BSI-1</strain>
    </source>
</reference>
<name>A0A1E3XEN2_9BACT</name>
<comment type="caution">
    <text evidence="1">The sequence shown here is derived from an EMBL/GenBank/DDBJ whole genome shotgun (WGS) entry which is preliminary data.</text>
</comment>
<dbReference type="AlphaFoldDB" id="A0A1E3XEN2"/>
<sequence length="67" mass="8088">MPGIQRYALRPKLDKLLLESKYENKKIEDKIIYEAYVRYGYTLKEIAEYLGVRYVTISRTIKRVEEK</sequence>
<organism evidence="1 2">
    <name type="scientific">Candidatus Scalindua rubra</name>
    <dbReference type="NCBI Taxonomy" id="1872076"/>
    <lineage>
        <taxon>Bacteria</taxon>
        <taxon>Pseudomonadati</taxon>
        <taxon>Planctomycetota</taxon>
        <taxon>Candidatus Brocadiia</taxon>
        <taxon>Candidatus Brocadiales</taxon>
        <taxon>Candidatus Scalinduaceae</taxon>
        <taxon>Candidatus Scalindua</taxon>
    </lineage>
</organism>
<evidence type="ECO:0000313" key="1">
    <source>
        <dbReference type="EMBL" id="ODS33404.1"/>
    </source>
</evidence>
<protein>
    <submittedName>
        <fullName evidence="1">Uncharacterized protein</fullName>
    </submittedName>
</protein>
<dbReference type="InterPro" id="IPR013324">
    <property type="entry name" value="RNA_pol_sigma_r3/r4-like"/>
</dbReference>
<dbReference type="EMBL" id="MAYW01000029">
    <property type="protein sequence ID" value="ODS33404.1"/>
    <property type="molecule type" value="Genomic_DNA"/>
</dbReference>